<accession>A0A0C9XX13</accession>
<dbReference type="AlphaFoldDB" id="A0A0C9XX13"/>
<protein>
    <submittedName>
        <fullName evidence="1">Uncharacterized protein</fullName>
    </submittedName>
</protein>
<name>A0A0C9XX13_9AGAR</name>
<dbReference type="HOGENOM" id="CLU_2146258_0_0_1"/>
<dbReference type="Proteomes" id="UP000054477">
    <property type="component" value="Unassembled WGS sequence"/>
</dbReference>
<evidence type="ECO:0000313" key="2">
    <source>
        <dbReference type="Proteomes" id="UP000054477"/>
    </source>
</evidence>
<evidence type="ECO:0000313" key="1">
    <source>
        <dbReference type="EMBL" id="KIK06164.1"/>
    </source>
</evidence>
<reference evidence="1 2" key="1">
    <citation type="submission" date="2014-04" db="EMBL/GenBank/DDBJ databases">
        <authorList>
            <consortium name="DOE Joint Genome Institute"/>
            <person name="Kuo A."/>
            <person name="Kohler A."/>
            <person name="Nagy L.G."/>
            <person name="Floudas D."/>
            <person name="Copeland A."/>
            <person name="Barry K.W."/>
            <person name="Cichocki N."/>
            <person name="Veneault-Fourrey C."/>
            <person name="LaButti K."/>
            <person name="Lindquist E.A."/>
            <person name="Lipzen A."/>
            <person name="Lundell T."/>
            <person name="Morin E."/>
            <person name="Murat C."/>
            <person name="Sun H."/>
            <person name="Tunlid A."/>
            <person name="Henrissat B."/>
            <person name="Grigoriev I.V."/>
            <person name="Hibbett D.S."/>
            <person name="Martin F."/>
            <person name="Nordberg H.P."/>
            <person name="Cantor M.N."/>
            <person name="Hua S.X."/>
        </authorList>
    </citation>
    <scope>NUCLEOTIDE SEQUENCE [LARGE SCALE GENOMIC DNA]</scope>
    <source>
        <strain evidence="1 2">LaAM-08-1</strain>
    </source>
</reference>
<gene>
    <name evidence="1" type="ORF">K443DRAFT_674444</name>
</gene>
<keyword evidence="2" id="KW-1185">Reference proteome</keyword>
<organism evidence="1 2">
    <name type="scientific">Laccaria amethystina LaAM-08-1</name>
    <dbReference type="NCBI Taxonomy" id="1095629"/>
    <lineage>
        <taxon>Eukaryota</taxon>
        <taxon>Fungi</taxon>
        <taxon>Dikarya</taxon>
        <taxon>Basidiomycota</taxon>
        <taxon>Agaricomycotina</taxon>
        <taxon>Agaricomycetes</taxon>
        <taxon>Agaricomycetidae</taxon>
        <taxon>Agaricales</taxon>
        <taxon>Agaricineae</taxon>
        <taxon>Hydnangiaceae</taxon>
        <taxon>Laccaria</taxon>
    </lineage>
</organism>
<proteinExistence type="predicted"/>
<dbReference type="EMBL" id="KN838554">
    <property type="protein sequence ID" value="KIK06164.1"/>
    <property type="molecule type" value="Genomic_DNA"/>
</dbReference>
<reference evidence="2" key="2">
    <citation type="submission" date="2015-01" db="EMBL/GenBank/DDBJ databases">
        <title>Evolutionary Origins and Diversification of the Mycorrhizal Mutualists.</title>
        <authorList>
            <consortium name="DOE Joint Genome Institute"/>
            <consortium name="Mycorrhizal Genomics Consortium"/>
            <person name="Kohler A."/>
            <person name="Kuo A."/>
            <person name="Nagy L.G."/>
            <person name="Floudas D."/>
            <person name="Copeland A."/>
            <person name="Barry K.W."/>
            <person name="Cichocki N."/>
            <person name="Veneault-Fourrey C."/>
            <person name="LaButti K."/>
            <person name="Lindquist E.A."/>
            <person name="Lipzen A."/>
            <person name="Lundell T."/>
            <person name="Morin E."/>
            <person name="Murat C."/>
            <person name="Riley R."/>
            <person name="Ohm R."/>
            <person name="Sun H."/>
            <person name="Tunlid A."/>
            <person name="Henrissat B."/>
            <person name="Grigoriev I.V."/>
            <person name="Hibbett D.S."/>
            <person name="Martin F."/>
        </authorList>
    </citation>
    <scope>NUCLEOTIDE SEQUENCE [LARGE SCALE GENOMIC DNA]</scope>
    <source>
        <strain evidence="2">LaAM-08-1</strain>
    </source>
</reference>
<sequence length="112" mass="12822">MREYDNHFHMHNSIVTAMLIVYLSHPRSFHGNAPPVPCLARCPCKTELPLPPRLLLIPTKRCSSTFVMSYFPGLHISWRPRQPAPNKRTFQRACPFGCRSSPLTVTLDHTPQ</sequence>